<dbReference type="PANTHER" id="PTHR43364">
    <property type="entry name" value="NADH-SPECIFIC METHYLGLYOXAL REDUCTASE-RELATED"/>
    <property type="match status" value="1"/>
</dbReference>
<evidence type="ECO:0000259" key="2">
    <source>
        <dbReference type="Pfam" id="PF00248"/>
    </source>
</evidence>
<name>A0AAW2ZAM8_9EUKA</name>
<dbReference type="EMBL" id="JAOPGA020001219">
    <property type="protein sequence ID" value="KAL0486327.1"/>
    <property type="molecule type" value="Genomic_DNA"/>
</dbReference>
<proteinExistence type="predicted"/>
<gene>
    <name evidence="3" type="ORF">AKO1_001932</name>
</gene>
<evidence type="ECO:0000313" key="3">
    <source>
        <dbReference type="EMBL" id="KAL0486327.1"/>
    </source>
</evidence>
<dbReference type="PANTHER" id="PTHR43364:SF4">
    <property type="entry name" value="NAD(P)-LINKED OXIDOREDUCTASE SUPERFAMILY PROTEIN"/>
    <property type="match status" value="1"/>
</dbReference>
<dbReference type="InterPro" id="IPR023210">
    <property type="entry name" value="NADP_OxRdtase_dom"/>
</dbReference>
<dbReference type="SUPFAM" id="SSF51430">
    <property type="entry name" value="NAD(P)-linked oxidoreductase"/>
    <property type="match status" value="1"/>
</dbReference>
<dbReference type="InterPro" id="IPR050523">
    <property type="entry name" value="AKR_Detox_Biosynth"/>
</dbReference>
<dbReference type="GO" id="GO:0016491">
    <property type="term" value="F:oxidoreductase activity"/>
    <property type="evidence" value="ECO:0007669"/>
    <property type="project" value="UniProtKB-KW"/>
</dbReference>
<dbReference type="AlphaFoldDB" id="A0AAW2ZAM8"/>
<dbReference type="Proteomes" id="UP001431209">
    <property type="component" value="Unassembled WGS sequence"/>
</dbReference>
<dbReference type="InterPro" id="IPR036812">
    <property type="entry name" value="NAD(P)_OxRdtase_dom_sf"/>
</dbReference>
<protein>
    <submittedName>
        <fullName evidence="3">Aflatoxin B1 aldehyde reductase</fullName>
    </submittedName>
</protein>
<comment type="caution">
    <text evidence="3">The sequence shown here is derived from an EMBL/GenBank/DDBJ whole genome shotgun (WGS) entry which is preliminary data.</text>
</comment>
<evidence type="ECO:0000313" key="4">
    <source>
        <dbReference type="Proteomes" id="UP001431209"/>
    </source>
</evidence>
<organism evidence="3 4">
    <name type="scientific">Acrasis kona</name>
    <dbReference type="NCBI Taxonomy" id="1008807"/>
    <lineage>
        <taxon>Eukaryota</taxon>
        <taxon>Discoba</taxon>
        <taxon>Heterolobosea</taxon>
        <taxon>Tetramitia</taxon>
        <taxon>Eutetramitia</taxon>
        <taxon>Acrasidae</taxon>
        <taxon>Acrasis</taxon>
    </lineage>
</organism>
<feature type="domain" description="NADP-dependent oxidoreductase" evidence="2">
    <location>
        <begin position="7"/>
        <end position="303"/>
    </location>
</feature>
<keyword evidence="4" id="KW-1185">Reference proteome</keyword>
<accession>A0AAW2ZAM8</accession>
<dbReference type="Pfam" id="PF00248">
    <property type="entry name" value="Aldo_ket_red"/>
    <property type="match status" value="1"/>
</dbReference>
<keyword evidence="1" id="KW-0560">Oxidoreductase</keyword>
<reference evidence="3 4" key="1">
    <citation type="submission" date="2024-03" db="EMBL/GenBank/DDBJ databases">
        <title>The Acrasis kona genome and developmental transcriptomes reveal deep origins of eukaryotic multicellular pathways.</title>
        <authorList>
            <person name="Sheikh S."/>
            <person name="Fu C.-J."/>
            <person name="Brown M.W."/>
            <person name="Baldauf S.L."/>
        </authorList>
    </citation>
    <scope>NUCLEOTIDE SEQUENCE [LARGE SCALE GENOMIC DNA]</scope>
    <source>
        <strain evidence="3 4">ATCC MYA-3509</strain>
    </source>
</reference>
<sequence>MSNIKKVFGTSSFGGVNLNSIEKAGLVLKKLRANNINELDTAARYGRGQSEQFLGELSAHKDFFISTKANTISQGTAKKELLINGCEESLRKLKQDSVYIYYLHGPDRETSFEEQAAALNQLHKKRYFERLGLSNFTADEVQKFYDICKKEGYVLPSVYQGNYNAVTRNNEQELFPVLRKLNINFYAYSPLAGGLFAKSLDELNNPKPGGRFHPESSSGPMYRRMYINETFLNALEIFQKLCQEENIKPSQAAFSWLRHHSILEEGDAIILGGSTIEQIDENLSNSTGHTLSEKIYKGLEEMWKCVADKAPNYHF</sequence>
<dbReference type="Gene3D" id="3.20.20.100">
    <property type="entry name" value="NADP-dependent oxidoreductase domain"/>
    <property type="match status" value="1"/>
</dbReference>
<evidence type="ECO:0000256" key="1">
    <source>
        <dbReference type="ARBA" id="ARBA00023002"/>
    </source>
</evidence>
<dbReference type="CDD" id="cd19075">
    <property type="entry name" value="AKR_AKR7A1-5"/>
    <property type="match status" value="1"/>
</dbReference>